<evidence type="ECO:0000313" key="3">
    <source>
        <dbReference type="Proteomes" id="UP001161017"/>
    </source>
</evidence>
<dbReference type="PANTHER" id="PTHR46014">
    <property type="entry name" value="TETRATRICOPEPTIDE REPEAT PROTEIN 1"/>
    <property type="match status" value="1"/>
</dbReference>
<gene>
    <name evidence="2" type="ORF">OHK93_005746</name>
</gene>
<dbReference type="InterPro" id="IPR011990">
    <property type="entry name" value="TPR-like_helical_dom_sf"/>
</dbReference>
<dbReference type="Proteomes" id="UP001161017">
    <property type="component" value="Unassembled WGS sequence"/>
</dbReference>
<dbReference type="PANTHER" id="PTHR46014:SF1">
    <property type="entry name" value="TETRATRICOPEPTIDE REPEAT PROTEIN 1"/>
    <property type="match status" value="1"/>
</dbReference>
<reference evidence="2" key="1">
    <citation type="journal article" date="2023" name="Genome Biol. Evol.">
        <title>First Whole Genome Sequence and Flow Cytometry Genome Size Data for the Lichen-Forming Fungus Ramalina farinacea (Ascomycota).</title>
        <authorList>
            <person name="Llewellyn T."/>
            <person name="Mian S."/>
            <person name="Hill R."/>
            <person name="Leitch I.J."/>
            <person name="Gaya E."/>
        </authorList>
    </citation>
    <scope>NUCLEOTIDE SEQUENCE</scope>
    <source>
        <strain evidence="2">LIQ254RAFAR</strain>
    </source>
</reference>
<dbReference type="Gene3D" id="1.25.40.10">
    <property type="entry name" value="Tetratricopeptide repeat domain"/>
    <property type="match status" value="1"/>
</dbReference>
<dbReference type="EMBL" id="JAPUFD010000003">
    <property type="protein sequence ID" value="MDI1486515.1"/>
    <property type="molecule type" value="Genomic_DNA"/>
</dbReference>
<proteinExistence type="predicted"/>
<accession>A0AA43QLI5</accession>
<organism evidence="2 3">
    <name type="scientific">Ramalina farinacea</name>
    <dbReference type="NCBI Taxonomy" id="258253"/>
    <lineage>
        <taxon>Eukaryota</taxon>
        <taxon>Fungi</taxon>
        <taxon>Dikarya</taxon>
        <taxon>Ascomycota</taxon>
        <taxon>Pezizomycotina</taxon>
        <taxon>Lecanoromycetes</taxon>
        <taxon>OSLEUM clade</taxon>
        <taxon>Lecanoromycetidae</taxon>
        <taxon>Lecanorales</taxon>
        <taxon>Lecanorineae</taxon>
        <taxon>Ramalinaceae</taxon>
        <taxon>Ramalina</taxon>
    </lineage>
</organism>
<evidence type="ECO:0000256" key="1">
    <source>
        <dbReference type="SAM" id="MobiDB-lite"/>
    </source>
</evidence>
<feature type="region of interest" description="Disordered" evidence="1">
    <location>
        <begin position="139"/>
        <end position="169"/>
    </location>
</feature>
<sequence>MRGYRRSDKLLRGDSSRRSDRQSAPEANHVADLHAQQESRCARWTRDPPTLTRFPPSEESLLLSESNDLKASANTTFTAGDFSTAISQYDKALASCPNYLDYEIAVLKSNIAACHLKLADWKAAVVAADAALEGMQRVIKQQQQNSDGKKKTQQQQNPQEKEDDDADADTTVVELDPTLDEATALAHLQQRDAHHAAIARIRTKSLMRRARAKSELGGWANLQAALDDYTTLSTMPVDALPPQDKKIIQAALKELPGKVIQAREAEMGEMMGKLKELGNSVLKPFGLSTDMFKMQKDERTGGYSMSINQ</sequence>
<protein>
    <recommendedName>
        <fullName evidence="4">Tetratricopeptide repeat protein 1</fullName>
    </recommendedName>
</protein>
<comment type="caution">
    <text evidence="2">The sequence shown here is derived from an EMBL/GenBank/DDBJ whole genome shotgun (WGS) entry which is preliminary data.</text>
</comment>
<dbReference type="InterPro" id="IPR052769">
    <property type="entry name" value="TPR_domain_protein"/>
</dbReference>
<keyword evidence="3" id="KW-1185">Reference proteome</keyword>
<feature type="region of interest" description="Disordered" evidence="1">
    <location>
        <begin position="1"/>
        <end position="40"/>
    </location>
</feature>
<evidence type="ECO:0000313" key="2">
    <source>
        <dbReference type="EMBL" id="MDI1486515.1"/>
    </source>
</evidence>
<dbReference type="SUPFAM" id="SSF48452">
    <property type="entry name" value="TPR-like"/>
    <property type="match status" value="1"/>
</dbReference>
<name>A0AA43QLI5_9LECA</name>
<dbReference type="AlphaFoldDB" id="A0AA43QLI5"/>
<evidence type="ECO:0008006" key="4">
    <source>
        <dbReference type="Google" id="ProtNLM"/>
    </source>
</evidence>